<accession>E4V0D3</accession>
<dbReference type="STRING" id="535722.E4V0D3"/>
<dbReference type="Proteomes" id="UP000002669">
    <property type="component" value="Unassembled WGS sequence"/>
</dbReference>
<proteinExistence type="predicted"/>
<dbReference type="EMBL" id="DS989826">
    <property type="protein sequence ID" value="EFR03070.1"/>
    <property type="molecule type" value="Genomic_DNA"/>
</dbReference>
<gene>
    <name evidence="1" type="ORF">MGYG_06068</name>
</gene>
<evidence type="ECO:0000313" key="1">
    <source>
        <dbReference type="EMBL" id="EFR03070.1"/>
    </source>
</evidence>
<evidence type="ECO:0008006" key="3">
    <source>
        <dbReference type="Google" id="ProtNLM"/>
    </source>
</evidence>
<dbReference type="eggNOG" id="ENOG502S1T8">
    <property type="taxonomic scope" value="Eukaryota"/>
</dbReference>
<dbReference type="GeneID" id="10026776"/>
<dbReference type="InParanoid" id="E4V0D3"/>
<dbReference type="PANTHER" id="PTHR21310:SF58">
    <property type="entry name" value="AMINOGLYCOSIDE PHOSPHOTRANSFERASE DOMAIN-CONTAINING PROTEIN"/>
    <property type="match status" value="1"/>
</dbReference>
<name>E4V0D3_ARTGP</name>
<dbReference type="SUPFAM" id="SSF56112">
    <property type="entry name" value="Protein kinase-like (PK-like)"/>
    <property type="match status" value="1"/>
</dbReference>
<keyword evidence="2" id="KW-1185">Reference proteome</keyword>
<evidence type="ECO:0000313" key="2">
    <source>
        <dbReference type="Proteomes" id="UP000002669"/>
    </source>
</evidence>
<organism evidence="2">
    <name type="scientific">Arthroderma gypseum (strain ATCC MYA-4604 / CBS 118893)</name>
    <name type="common">Microsporum gypseum</name>
    <dbReference type="NCBI Taxonomy" id="535722"/>
    <lineage>
        <taxon>Eukaryota</taxon>
        <taxon>Fungi</taxon>
        <taxon>Dikarya</taxon>
        <taxon>Ascomycota</taxon>
        <taxon>Pezizomycotina</taxon>
        <taxon>Eurotiomycetes</taxon>
        <taxon>Eurotiomycetidae</taxon>
        <taxon>Onygenales</taxon>
        <taxon>Arthrodermataceae</taxon>
        <taxon>Nannizzia</taxon>
    </lineage>
</organism>
<dbReference type="RefSeq" id="XP_003171524.1">
    <property type="nucleotide sequence ID" value="XM_003171476.1"/>
</dbReference>
<protein>
    <recommendedName>
        <fullName evidence="3">Aminoglycoside phosphotransferase domain-containing protein</fullName>
    </recommendedName>
</protein>
<reference evidence="2" key="1">
    <citation type="journal article" date="2012" name="MBio">
        <title>Comparative genome analysis of Trichophyton rubrum and related dermatophytes reveals candidate genes involved in infection.</title>
        <authorList>
            <person name="Martinez D.A."/>
            <person name="Oliver B.G."/>
            <person name="Graeser Y."/>
            <person name="Goldberg J.M."/>
            <person name="Li W."/>
            <person name="Martinez-Rossi N.M."/>
            <person name="Monod M."/>
            <person name="Shelest E."/>
            <person name="Barton R.C."/>
            <person name="Birch E."/>
            <person name="Brakhage A.A."/>
            <person name="Chen Z."/>
            <person name="Gurr S.J."/>
            <person name="Heiman D."/>
            <person name="Heitman J."/>
            <person name="Kosti I."/>
            <person name="Rossi A."/>
            <person name="Saif S."/>
            <person name="Samalova M."/>
            <person name="Saunders C.W."/>
            <person name="Shea T."/>
            <person name="Summerbell R.C."/>
            <person name="Xu J."/>
            <person name="Young S."/>
            <person name="Zeng Q."/>
            <person name="Birren B.W."/>
            <person name="Cuomo C.A."/>
            <person name="White T.C."/>
        </authorList>
    </citation>
    <scope>NUCLEOTIDE SEQUENCE [LARGE SCALE GENOMIC DNA]</scope>
    <source>
        <strain evidence="2">ATCC MYA-4604 / CBS 118893</strain>
    </source>
</reference>
<dbReference type="VEuPathDB" id="FungiDB:MGYG_06068"/>
<dbReference type="AlphaFoldDB" id="E4V0D3"/>
<dbReference type="OMA" id="NMTAHIR"/>
<dbReference type="OrthoDB" id="2906425at2759"/>
<dbReference type="InterPro" id="IPR051678">
    <property type="entry name" value="AGP_Transferase"/>
</dbReference>
<sequence>MSIKLPSWQTGLNFLLDGAAFTPLASIDLYRSAALRVKSRESSSRNPRFHEELLSVPQAQPNIRFPLAPEVTSLLQKYAEQGCELTDDGTCSALSKALKNGTVIWSHFSRAVVQLDERIVVKIGSSITLTDANMTAHIRSHSSDIPVPEPLGYLGGGSPPLCIDSRMWKRESPEYIEGEGEFNEFLLSGNRRPGMEPYVEFVRPMLYNNHRIVLTHGDLHPRNIMAIKDGEGEVRVAGLVGWEVGGAYPEYWEFVKSLNTIRPIRFSDWPFFLPLEGIGIYYEEYAIDRLVDHCVT</sequence>
<dbReference type="PANTHER" id="PTHR21310">
    <property type="entry name" value="AMINOGLYCOSIDE PHOSPHOTRANSFERASE-RELATED-RELATED"/>
    <property type="match status" value="1"/>
</dbReference>
<dbReference type="HOGENOM" id="CLU_043699_0_0_1"/>
<dbReference type="InterPro" id="IPR011009">
    <property type="entry name" value="Kinase-like_dom_sf"/>
</dbReference>